<dbReference type="InterPro" id="IPR004378">
    <property type="entry name" value="F420H2_quin_Rdtase"/>
</dbReference>
<evidence type="ECO:0000313" key="3">
    <source>
        <dbReference type="EMBL" id="WAX57863.1"/>
    </source>
</evidence>
<accession>A0ABY7JZ57</accession>
<dbReference type="Gene3D" id="2.30.110.10">
    <property type="entry name" value="Electron Transport, Fmn-binding Protein, Chain A"/>
    <property type="match status" value="1"/>
</dbReference>
<dbReference type="NCBIfam" id="TIGR00026">
    <property type="entry name" value="hi_GC_TIGR00026"/>
    <property type="match status" value="1"/>
</dbReference>
<dbReference type="RefSeq" id="WP_269444412.1">
    <property type="nucleotide sequence ID" value="NZ_CP097463.1"/>
</dbReference>
<dbReference type="EMBL" id="CP097463">
    <property type="protein sequence ID" value="WAX57863.1"/>
    <property type="molecule type" value="Genomic_DNA"/>
</dbReference>
<dbReference type="Pfam" id="PF04075">
    <property type="entry name" value="F420H2_quin_red"/>
    <property type="match status" value="1"/>
</dbReference>
<sequence>MTLAAELSYVYPRPNRVRLLLQRFAATRAGAWWFAKTLAPMDRALGRLSNGRLTVPALLAGLPVLVLTSTGRKSGLARRTHLIAVPVNGTLALLGTNFGQPRTPAWVLNLEAEPRATVTHHGVTRAVVARPASDREREQVLAAAATVYGGYLKYQQRITGRTLRIFLLEPAPSD</sequence>
<dbReference type="PANTHER" id="PTHR39428:SF1">
    <property type="entry name" value="F420H(2)-DEPENDENT QUINONE REDUCTASE RV1261C"/>
    <property type="match status" value="1"/>
</dbReference>
<comment type="similarity">
    <text evidence="1">Belongs to the F420H(2)-dependent quinone reductase family.</text>
</comment>
<protein>
    <submittedName>
        <fullName evidence="3">Nitroreductase family deazaflavin-dependent oxidoreductase</fullName>
    </submittedName>
</protein>
<gene>
    <name evidence="3" type="ORF">M6B22_03635</name>
</gene>
<dbReference type="InterPro" id="IPR012349">
    <property type="entry name" value="Split_barrel_FMN-bd"/>
</dbReference>
<keyword evidence="4" id="KW-1185">Reference proteome</keyword>
<evidence type="ECO:0000256" key="1">
    <source>
        <dbReference type="ARBA" id="ARBA00008710"/>
    </source>
</evidence>
<dbReference type="Proteomes" id="UP001164693">
    <property type="component" value="Chromosome"/>
</dbReference>
<reference evidence="3" key="1">
    <citation type="submission" date="2022-05" db="EMBL/GenBank/DDBJ databases">
        <title>Jatrophihabitans sp. SB3-54 whole genome sequence.</title>
        <authorList>
            <person name="Suh M.K."/>
            <person name="Eom M.K."/>
            <person name="Kim J.S."/>
            <person name="Kim H.S."/>
            <person name="Do H.E."/>
            <person name="Shin Y.K."/>
            <person name="Lee J.-S."/>
        </authorList>
    </citation>
    <scope>NUCLEOTIDE SEQUENCE</scope>
    <source>
        <strain evidence="3">SB3-54</strain>
    </source>
</reference>
<comment type="catalytic activity">
    <reaction evidence="2">
        <text>oxidized coenzyme F420-(gamma-L-Glu)(n) + a quinol + H(+) = reduced coenzyme F420-(gamma-L-Glu)(n) + a quinone</text>
        <dbReference type="Rhea" id="RHEA:39663"/>
        <dbReference type="Rhea" id="RHEA-COMP:12939"/>
        <dbReference type="Rhea" id="RHEA-COMP:14378"/>
        <dbReference type="ChEBI" id="CHEBI:15378"/>
        <dbReference type="ChEBI" id="CHEBI:24646"/>
        <dbReference type="ChEBI" id="CHEBI:132124"/>
        <dbReference type="ChEBI" id="CHEBI:133980"/>
        <dbReference type="ChEBI" id="CHEBI:139511"/>
    </reaction>
</comment>
<evidence type="ECO:0000313" key="4">
    <source>
        <dbReference type="Proteomes" id="UP001164693"/>
    </source>
</evidence>
<evidence type="ECO:0000256" key="2">
    <source>
        <dbReference type="ARBA" id="ARBA00049106"/>
    </source>
</evidence>
<name>A0ABY7JZ57_9ACTN</name>
<organism evidence="3 4">
    <name type="scientific">Jatrophihabitans cynanchi</name>
    <dbReference type="NCBI Taxonomy" id="2944128"/>
    <lineage>
        <taxon>Bacteria</taxon>
        <taxon>Bacillati</taxon>
        <taxon>Actinomycetota</taxon>
        <taxon>Actinomycetes</taxon>
        <taxon>Jatrophihabitantales</taxon>
        <taxon>Jatrophihabitantaceae</taxon>
        <taxon>Jatrophihabitans</taxon>
    </lineage>
</organism>
<dbReference type="PANTHER" id="PTHR39428">
    <property type="entry name" value="F420H(2)-DEPENDENT QUINONE REDUCTASE RV1261C"/>
    <property type="match status" value="1"/>
</dbReference>
<proteinExistence type="inferred from homology"/>